<feature type="region of interest" description="Disordered" evidence="6">
    <location>
        <begin position="158"/>
        <end position="192"/>
    </location>
</feature>
<dbReference type="EMBL" id="BONP01000007">
    <property type="protein sequence ID" value="GIG39805.1"/>
    <property type="molecule type" value="Genomic_DNA"/>
</dbReference>
<dbReference type="CDD" id="cd16964">
    <property type="entry name" value="YqgF"/>
    <property type="match status" value="1"/>
</dbReference>
<comment type="function">
    <text evidence="5">Could be a nuclease involved in processing of the 5'-end of pre-16S rRNA.</text>
</comment>
<evidence type="ECO:0000313" key="9">
    <source>
        <dbReference type="Proteomes" id="UP000614741"/>
    </source>
</evidence>
<dbReference type="PANTHER" id="PTHR33317:SF4">
    <property type="entry name" value="POLYNUCLEOTIDYL TRANSFERASE, RIBONUCLEASE H-LIKE SUPERFAMILY PROTEIN"/>
    <property type="match status" value="1"/>
</dbReference>
<protein>
    <recommendedName>
        <fullName evidence="5">Putative pre-16S rRNA nuclease</fullName>
        <ecNumber evidence="5">3.1.-.-</ecNumber>
    </recommendedName>
</protein>
<dbReference type="InterPro" id="IPR037027">
    <property type="entry name" value="YqgF/RNaseH-like_dom_sf"/>
</dbReference>
<dbReference type="PANTHER" id="PTHR33317">
    <property type="entry name" value="POLYNUCLEOTIDYL TRANSFERASE, RIBONUCLEASE H-LIKE SUPERFAMILY PROTEIN"/>
    <property type="match status" value="1"/>
</dbReference>
<dbReference type="InterPro" id="IPR005227">
    <property type="entry name" value="YqgF"/>
</dbReference>
<organism evidence="8 9">
    <name type="scientific">Cellulomonas phragmiteti</name>
    <dbReference type="NCBI Taxonomy" id="478780"/>
    <lineage>
        <taxon>Bacteria</taxon>
        <taxon>Bacillati</taxon>
        <taxon>Actinomycetota</taxon>
        <taxon>Actinomycetes</taxon>
        <taxon>Micrococcales</taxon>
        <taxon>Cellulomonadaceae</taxon>
        <taxon>Cellulomonas</taxon>
    </lineage>
</organism>
<sequence>MADGARAAGSDADAVMRGVRLAVDVGTVRVGVAASDPDGTLATPVETLARASGKPSSTSSDVARIADEARERRADVVYVGLPRHLSGAEGSSAGVARAYAVALAHAVGPVQVRLVDERMSTVSAHHALQAAGRSGRRHRQVVDQAAAVVILQHALDTERSTGRRPGERVEVAPYRSVPEHGGVAGDGTTTVE</sequence>
<evidence type="ECO:0000313" key="8">
    <source>
        <dbReference type="EMBL" id="GIG39805.1"/>
    </source>
</evidence>
<keyword evidence="1 5" id="KW-0963">Cytoplasm</keyword>
<gene>
    <name evidence="8" type="ORF">Cph01nite_15670</name>
</gene>
<keyword evidence="2 5" id="KW-0690">Ribosome biogenesis</keyword>
<evidence type="ECO:0000259" key="7">
    <source>
        <dbReference type="SMART" id="SM00732"/>
    </source>
</evidence>
<evidence type="ECO:0000256" key="1">
    <source>
        <dbReference type="ARBA" id="ARBA00022490"/>
    </source>
</evidence>
<dbReference type="EC" id="3.1.-.-" evidence="5"/>
<proteinExistence type="inferred from homology"/>
<dbReference type="NCBIfam" id="TIGR00250">
    <property type="entry name" value="RNAse_H_YqgF"/>
    <property type="match status" value="1"/>
</dbReference>
<keyword evidence="4 5" id="KW-0378">Hydrolase</keyword>
<dbReference type="InterPro" id="IPR006641">
    <property type="entry name" value="YqgF/RNaseH-like_dom"/>
</dbReference>
<feature type="domain" description="YqgF/RNase H-like" evidence="7">
    <location>
        <begin position="18"/>
        <end position="124"/>
    </location>
</feature>
<dbReference type="SUPFAM" id="SSF53098">
    <property type="entry name" value="Ribonuclease H-like"/>
    <property type="match status" value="1"/>
</dbReference>
<name>A0ABQ4DKE2_9CELL</name>
<evidence type="ECO:0000256" key="2">
    <source>
        <dbReference type="ARBA" id="ARBA00022517"/>
    </source>
</evidence>
<dbReference type="HAMAP" id="MF_00651">
    <property type="entry name" value="Nuclease_YqgF"/>
    <property type="match status" value="1"/>
</dbReference>
<dbReference type="Proteomes" id="UP000614741">
    <property type="component" value="Unassembled WGS sequence"/>
</dbReference>
<comment type="caution">
    <text evidence="8">The sequence shown here is derived from an EMBL/GenBank/DDBJ whole genome shotgun (WGS) entry which is preliminary data.</text>
</comment>
<evidence type="ECO:0000256" key="6">
    <source>
        <dbReference type="SAM" id="MobiDB-lite"/>
    </source>
</evidence>
<evidence type="ECO:0000256" key="4">
    <source>
        <dbReference type="ARBA" id="ARBA00022801"/>
    </source>
</evidence>
<keyword evidence="3 5" id="KW-0540">Nuclease</keyword>
<accession>A0ABQ4DKE2</accession>
<dbReference type="InterPro" id="IPR012337">
    <property type="entry name" value="RNaseH-like_sf"/>
</dbReference>
<evidence type="ECO:0000256" key="3">
    <source>
        <dbReference type="ARBA" id="ARBA00022722"/>
    </source>
</evidence>
<keyword evidence="9" id="KW-1185">Reference proteome</keyword>
<dbReference type="Pfam" id="PF03652">
    <property type="entry name" value="RuvX"/>
    <property type="match status" value="1"/>
</dbReference>
<dbReference type="SMART" id="SM00732">
    <property type="entry name" value="YqgFc"/>
    <property type="match status" value="1"/>
</dbReference>
<comment type="similarity">
    <text evidence="5">Belongs to the YqgF HJR family.</text>
</comment>
<comment type="subcellular location">
    <subcellularLocation>
        <location evidence="5">Cytoplasm</location>
    </subcellularLocation>
</comment>
<feature type="compositionally biased region" description="Basic and acidic residues" evidence="6">
    <location>
        <begin position="158"/>
        <end position="170"/>
    </location>
</feature>
<evidence type="ECO:0000256" key="5">
    <source>
        <dbReference type="HAMAP-Rule" id="MF_00651"/>
    </source>
</evidence>
<reference evidence="8 9" key="1">
    <citation type="submission" date="2021-01" db="EMBL/GenBank/DDBJ databases">
        <title>Whole genome shotgun sequence of Cellulomonas phragmiteti NBRC 110785.</title>
        <authorList>
            <person name="Komaki H."/>
            <person name="Tamura T."/>
        </authorList>
    </citation>
    <scope>NUCLEOTIDE SEQUENCE [LARGE SCALE GENOMIC DNA]</scope>
    <source>
        <strain evidence="8 9">NBRC 110785</strain>
    </source>
</reference>
<dbReference type="Gene3D" id="3.30.420.140">
    <property type="entry name" value="YqgF/RNase H-like domain"/>
    <property type="match status" value="1"/>
</dbReference>